<dbReference type="InterPro" id="IPR013785">
    <property type="entry name" value="Aldolase_TIM"/>
</dbReference>
<keyword evidence="4" id="KW-0521">NADP</keyword>
<protein>
    <submittedName>
        <fullName evidence="7">NADH:flavin oxidoreductase/NADH oxidase</fullName>
    </submittedName>
</protein>
<dbReference type="CDD" id="cd02932">
    <property type="entry name" value="OYE_YqiM_FMN"/>
    <property type="match status" value="1"/>
</dbReference>
<feature type="domain" description="NADH:flavin oxidoreductase/NADH oxidase N-terminal" evidence="6">
    <location>
        <begin position="4"/>
        <end position="337"/>
    </location>
</feature>
<evidence type="ECO:0000259" key="6">
    <source>
        <dbReference type="Pfam" id="PF00724"/>
    </source>
</evidence>
<evidence type="ECO:0000256" key="1">
    <source>
        <dbReference type="ARBA" id="ARBA00001917"/>
    </source>
</evidence>
<dbReference type="EMBL" id="JBHRYJ010000002">
    <property type="protein sequence ID" value="MFC3676001.1"/>
    <property type="molecule type" value="Genomic_DNA"/>
</dbReference>
<evidence type="ECO:0000313" key="7">
    <source>
        <dbReference type="EMBL" id="MFC3676001.1"/>
    </source>
</evidence>
<accession>A0ABV7VEV8</accession>
<keyword evidence="5" id="KW-0560">Oxidoreductase</keyword>
<dbReference type="PANTHER" id="PTHR43303">
    <property type="entry name" value="NADPH DEHYDROGENASE C23G7.10C-RELATED"/>
    <property type="match status" value="1"/>
</dbReference>
<organism evidence="7 8">
    <name type="scientific">Ferrovibrio xuzhouensis</name>
    <dbReference type="NCBI Taxonomy" id="1576914"/>
    <lineage>
        <taxon>Bacteria</taxon>
        <taxon>Pseudomonadati</taxon>
        <taxon>Pseudomonadota</taxon>
        <taxon>Alphaproteobacteria</taxon>
        <taxon>Rhodospirillales</taxon>
        <taxon>Rhodospirillaceae</taxon>
        <taxon>Ferrovibrio</taxon>
    </lineage>
</organism>
<dbReference type="Proteomes" id="UP001595711">
    <property type="component" value="Unassembled WGS sequence"/>
</dbReference>
<evidence type="ECO:0000256" key="5">
    <source>
        <dbReference type="ARBA" id="ARBA00023002"/>
    </source>
</evidence>
<dbReference type="SUPFAM" id="SSF51395">
    <property type="entry name" value="FMN-linked oxidoreductases"/>
    <property type="match status" value="1"/>
</dbReference>
<evidence type="ECO:0000256" key="2">
    <source>
        <dbReference type="ARBA" id="ARBA00022630"/>
    </source>
</evidence>
<evidence type="ECO:0000256" key="3">
    <source>
        <dbReference type="ARBA" id="ARBA00022643"/>
    </source>
</evidence>
<dbReference type="RefSeq" id="WP_379725792.1">
    <property type="nucleotide sequence ID" value="NZ_JBHRYJ010000002.1"/>
</dbReference>
<dbReference type="Gene3D" id="3.20.20.70">
    <property type="entry name" value="Aldolase class I"/>
    <property type="match status" value="1"/>
</dbReference>
<keyword evidence="8" id="KW-1185">Reference proteome</keyword>
<dbReference type="PANTHER" id="PTHR43303:SF4">
    <property type="entry name" value="NADPH DEHYDROGENASE C23G7.10C-RELATED"/>
    <property type="match status" value="1"/>
</dbReference>
<sequence length="370" mass="40006">MAALFEPLQLRSVTLPNRIVLSPMCQYSATDGVPNNWHRIHLGRYATAGLGLIIAEATHVSARARITPGCLGLYNAVQEAALAEIAADIKQFGPTPFGIQLAHAGRKASSDLPWRGGQSLQGPLAWQAEAPSALPQGEGWHMPQALDEEGLARVRYEFVEAARRADRAGVDLIELHGAHGYLLHEFVSPISNRRNDGYGGTLDNRMRFPLEVFEAVRAVWPAHKPLGIRITGSDWMPGEGLEIADAVRYAAALKERGADFVDVSSGGVSLQQKIATGPGYQVHFAEAVKQATGLVTMAVGMITEAEQAEAIVAEGKADLVAMARGLLNDPYWAWHAADRLGGHVHVTPQYLRGRMRGVDTPREVVLKAAR</sequence>
<keyword evidence="2" id="KW-0285">Flavoprotein</keyword>
<evidence type="ECO:0000313" key="8">
    <source>
        <dbReference type="Proteomes" id="UP001595711"/>
    </source>
</evidence>
<comment type="cofactor">
    <cofactor evidence="1">
        <name>FMN</name>
        <dbReference type="ChEBI" id="CHEBI:58210"/>
    </cofactor>
</comment>
<dbReference type="InterPro" id="IPR044152">
    <property type="entry name" value="YqjM-like"/>
</dbReference>
<gene>
    <name evidence="7" type="ORF">ACFOOQ_10640</name>
</gene>
<keyword evidence="3" id="KW-0288">FMN</keyword>
<reference evidence="8" key="1">
    <citation type="journal article" date="2019" name="Int. J. Syst. Evol. Microbiol.">
        <title>The Global Catalogue of Microorganisms (GCM) 10K type strain sequencing project: providing services to taxonomists for standard genome sequencing and annotation.</title>
        <authorList>
            <consortium name="The Broad Institute Genomics Platform"/>
            <consortium name="The Broad Institute Genome Sequencing Center for Infectious Disease"/>
            <person name="Wu L."/>
            <person name="Ma J."/>
        </authorList>
    </citation>
    <scope>NUCLEOTIDE SEQUENCE [LARGE SCALE GENOMIC DNA]</scope>
    <source>
        <strain evidence="8">KCTC 42182</strain>
    </source>
</reference>
<comment type="caution">
    <text evidence="7">The sequence shown here is derived from an EMBL/GenBank/DDBJ whole genome shotgun (WGS) entry which is preliminary data.</text>
</comment>
<dbReference type="InterPro" id="IPR001155">
    <property type="entry name" value="OxRdtase_FMN_N"/>
</dbReference>
<dbReference type="Pfam" id="PF00724">
    <property type="entry name" value="Oxidored_FMN"/>
    <property type="match status" value="1"/>
</dbReference>
<proteinExistence type="predicted"/>
<name>A0ABV7VEV8_9PROT</name>
<evidence type="ECO:0000256" key="4">
    <source>
        <dbReference type="ARBA" id="ARBA00022857"/>
    </source>
</evidence>